<dbReference type="EMBL" id="JANIBK010000018">
    <property type="protein sequence ID" value="MCQ8127899.1"/>
    <property type="molecule type" value="Genomic_DNA"/>
</dbReference>
<comment type="caution">
    <text evidence="5">The sequence shown here is derived from an EMBL/GenBank/DDBJ whole genome shotgun (WGS) entry which is preliminary data.</text>
</comment>
<proteinExistence type="predicted"/>
<dbReference type="PANTHER" id="PTHR11516:SF60">
    <property type="entry name" value="PYRUVATE DEHYDROGENASE E1 COMPONENT SUBUNIT ALPHA"/>
    <property type="match status" value="1"/>
</dbReference>
<organism evidence="5 6">
    <name type="scientific">Methylomonas rivi</name>
    <dbReference type="NCBI Taxonomy" id="2952226"/>
    <lineage>
        <taxon>Bacteria</taxon>
        <taxon>Pseudomonadati</taxon>
        <taxon>Pseudomonadota</taxon>
        <taxon>Gammaproteobacteria</taxon>
        <taxon>Methylococcales</taxon>
        <taxon>Methylococcaceae</taxon>
        <taxon>Methylomonas</taxon>
    </lineage>
</organism>
<dbReference type="RefSeq" id="WP_256614259.1">
    <property type="nucleotide sequence ID" value="NZ_JANIBK010000018.1"/>
</dbReference>
<evidence type="ECO:0000256" key="3">
    <source>
        <dbReference type="ARBA" id="ARBA00023052"/>
    </source>
</evidence>
<dbReference type="SUPFAM" id="SSF52518">
    <property type="entry name" value="Thiamin diphosphate-binding fold (THDP-binding)"/>
    <property type="match status" value="1"/>
</dbReference>
<gene>
    <name evidence="5" type="ORF">NP596_05435</name>
</gene>
<dbReference type="Proteomes" id="UP001524586">
    <property type="component" value="Unassembled WGS sequence"/>
</dbReference>
<evidence type="ECO:0000313" key="5">
    <source>
        <dbReference type="EMBL" id="MCQ8127899.1"/>
    </source>
</evidence>
<evidence type="ECO:0000259" key="4">
    <source>
        <dbReference type="Pfam" id="PF00676"/>
    </source>
</evidence>
<dbReference type="InterPro" id="IPR001017">
    <property type="entry name" value="DH_E1"/>
</dbReference>
<dbReference type="InterPro" id="IPR050642">
    <property type="entry name" value="PDH_E1_Alpha_Subunit"/>
</dbReference>
<dbReference type="InterPro" id="IPR029061">
    <property type="entry name" value="THDP-binding"/>
</dbReference>
<keyword evidence="3" id="KW-0786">Thiamine pyrophosphate</keyword>
<dbReference type="PANTHER" id="PTHR11516">
    <property type="entry name" value="PYRUVATE DEHYDROGENASE E1 COMPONENT, ALPHA SUBUNIT BACTERIAL AND ORGANELLAR"/>
    <property type="match status" value="1"/>
</dbReference>
<dbReference type="CDD" id="cd02000">
    <property type="entry name" value="TPP_E1_PDC_ADC_BCADC"/>
    <property type="match status" value="1"/>
</dbReference>
<keyword evidence="2" id="KW-0560">Oxidoreductase</keyword>
<accession>A0ABT1U254</accession>
<evidence type="ECO:0000313" key="6">
    <source>
        <dbReference type="Proteomes" id="UP001524586"/>
    </source>
</evidence>
<keyword evidence="6" id="KW-1185">Reference proteome</keyword>
<sequence length="329" mass="36316">MSKDELKLTEQQWDRLALLRSMLRIRRIEEAIAERYAEQEMRCPTHLCIGQEAIAVGVSAVLSRDDVVFSNHRAHGHYIAKGGNVRALIAELYGRSTGCCGGRGGSMHLIDLDVGFMGATPIVGGTVPLAVGSAWAASLKDEKRVSVVFFGDGCFEEGVVHESLNFAALHKLPILFVCENNEFSVYTRMSERQPDRPIYRIAEAHGMAAYHGDGNDVEEVLSIAEAAMDRARNGGGPQFIELSTYRWREHCGPNFDDHLNYRSESEIESGLKDCPIANFASRLELSNILTQSVMDSFEAEFSEEIADAFEFALSSAKPSSKEAGERVYA</sequence>
<name>A0ABT1U254_9GAMM</name>
<dbReference type="Gene3D" id="3.40.50.970">
    <property type="match status" value="1"/>
</dbReference>
<comment type="cofactor">
    <cofactor evidence="1">
        <name>thiamine diphosphate</name>
        <dbReference type="ChEBI" id="CHEBI:58937"/>
    </cofactor>
</comment>
<reference evidence="5 6" key="1">
    <citation type="submission" date="2022-07" db="EMBL/GenBank/DDBJ databases">
        <title>Methylomonas rivi sp. nov., Methylomonas rosea sp. nov., Methylomonas aureus sp. nov. and Methylomonas subterranea sp. nov., four novel methanotrophs isolated from a freshwater creek and the deep terrestrial subsurface.</title>
        <authorList>
            <person name="Abin C."/>
            <person name="Sankaranarayanan K."/>
            <person name="Garner C."/>
            <person name="Sindelar R."/>
            <person name="Kotary K."/>
            <person name="Garner R."/>
            <person name="Barclay S."/>
            <person name="Lawson P."/>
            <person name="Krumholz L."/>
        </authorList>
    </citation>
    <scope>NUCLEOTIDE SEQUENCE [LARGE SCALE GENOMIC DNA]</scope>
    <source>
        <strain evidence="5 6">WSC-6</strain>
    </source>
</reference>
<dbReference type="Pfam" id="PF00676">
    <property type="entry name" value="E1_dh"/>
    <property type="match status" value="1"/>
</dbReference>
<protein>
    <submittedName>
        <fullName evidence="5">Thiamine pyrophosphate-dependent dehydrogenase E1 component subunit alpha</fullName>
    </submittedName>
</protein>
<evidence type="ECO:0000256" key="1">
    <source>
        <dbReference type="ARBA" id="ARBA00001964"/>
    </source>
</evidence>
<evidence type="ECO:0000256" key="2">
    <source>
        <dbReference type="ARBA" id="ARBA00023002"/>
    </source>
</evidence>
<feature type="domain" description="Dehydrogenase E1 component" evidence="4">
    <location>
        <begin position="21"/>
        <end position="318"/>
    </location>
</feature>